<gene>
    <name evidence="2" type="ORF">RM780_25630</name>
</gene>
<proteinExistence type="predicted"/>
<accession>A0ABU2LFD6</accession>
<evidence type="ECO:0000313" key="2">
    <source>
        <dbReference type="EMBL" id="MDT0310304.1"/>
    </source>
</evidence>
<feature type="domain" description="DUF397" evidence="1">
    <location>
        <begin position="14"/>
        <end position="67"/>
    </location>
</feature>
<name>A0ABU2LFD6_9ACTN</name>
<evidence type="ECO:0000259" key="1">
    <source>
        <dbReference type="Pfam" id="PF04149"/>
    </source>
</evidence>
<dbReference type="Pfam" id="PF04149">
    <property type="entry name" value="DUF397"/>
    <property type="match status" value="1"/>
</dbReference>
<evidence type="ECO:0000313" key="3">
    <source>
        <dbReference type="Proteomes" id="UP001183388"/>
    </source>
</evidence>
<dbReference type="Proteomes" id="UP001183388">
    <property type="component" value="Unassembled WGS sequence"/>
</dbReference>
<organism evidence="2 3">
    <name type="scientific">Streptomyces boetiae</name>
    <dbReference type="NCBI Taxonomy" id="3075541"/>
    <lineage>
        <taxon>Bacteria</taxon>
        <taxon>Bacillati</taxon>
        <taxon>Actinomycetota</taxon>
        <taxon>Actinomycetes</taxon>
        <taxon>Kitasatosporales</taxon>
        <taxon>Streptomycetaceae</taxon>
        <taxon>Streptomyces</taxon>
    </lineage>
</organism>
<protein>
    <submittedName>
        <fullName evidence="2">DUF397 domain-containing protein</fullName>
    </submittedName>
</protein>
<dbReference type="RefSeq" id="WP_311633275.1">
    <property type="nucleotide sequence ID" value="NZ_JAVREN010000064.1"/>
</dbReference>
<keyword evidence="3" id="KW-1185">Reference proteome</keyword>
<dbReference type="EMBL" id="JAVREN010000064">
    <property type="protein sequence ID" value="MDT0310304.1"/>
    <property type="molecule type" value="Genomic_DNA"/>
</dbReference>
<comment type="caution">
    <text evidence="2">The sequence shown here is derived from an EMBL/GenBank/DDBJ whole genome shotgun (WGS) entry which is preliminary data.</text>
</comment>
<reference evidence="3" key="1">
    <citation type="submission" date="2023-07" db="EMBL/GenBank/DDBJ databases">
        <title>30 novel species of actinomycetes from the DSMZ collection.</title>
        <authorList>
            <person name="Nouioui I."/>
        </authorList>
    </citation>
    <scope>NUCLEOTIDE SEQUENCE [LARGE SCALE GENOMIC DNA]</scope>
    <source>
        <strain evidence="3">DSM 44917</strain>
    </source>
</reference>
<sequence length="73" mass="7817">MSERIIPNAAALRGWRKSSYSSQQADSCVEILDNHPAGVPIRDSKNPCGPALVFPVSAWSGLLSAARDGHLSR</sequence>
<dbReference type="InterPro" id="IPR007278">
    <property type="entry name" value="DUF397"/>
</dbReference>